<organism evidence="3 4">
    <name type="scientific">Exiguobacterium indicum</name>
    <dbReference type="NCBI Taxonomy" id="296995"/>
    <lineage>
        <taxon>Bacteria</taxon>
        <taxon>Bacillati</taxon>
        <taxon>Bacillota</taxon>
        <taxon>Bacilli</taxon>
        <taxon>Bacillales</taxon>
        <taxon>Bacillales Family XII. Incertae Sedis</taxon>
        <taxon>Exiguobacterium</taxon>
    </lineage>
</organism>
<reference evidence="3 4" key="1">
    <citation type="submission" date="2023-12" db="EMBL/GenBank/DDBJ databases">
        <authorList>
            <person name="Easwaran N."/>
            <person name="Lazarus H.P.S."/>
        </authorList>
    </citation>
    <scope>NUCLEOTIDE SEQUENCE [LARGE SCALE GENOMIC DNA]</scope>
    <source>
        <strain evidence="3 4">VIT-2023</strain>
    </source>
</reference>
<evidence type="ECO:0000313" key="4">
    <source>
        <dbReference type="Proteomes" id="UP001387110"/>
    </source>
</evidence>
<feature type="transmembrane region" description="Helical" evidence="2">
    <location>
        <begin position="6"/>
        <end position="28"/>
    </location>
</feature>
<keyword evidence="2" id="KW-1133">Transmembrane helix</keyword>
<feature type="transmembrane region" description="Helical" evidence="2">
    <location>
        <begin position="40"/>
        <end position="59"/>
    </location>
</feature>
<evidence type="ECO:0000256" key="1">
    <source>
        <dbReference type="SAM" id="MobiDB-lite"/>
    </source>
</evidence>
<accession>A0ABU8EJL1</accession>
<keyword evidence="2" id="KW-0812">Transmembrane</keyword>
<gene>
    <name evidence="3" type="ORF">SZL87_11625</name>
</gene>
<sequence>MNKKTVFQSDLFILILLFVFFPVGLILMWRERAFTKGVRIFFSTVGSIIFVTIFVSNFSSDQSEIGEDKSQIEQGQSIEETQEISGSESSDESEDTSDSEENNQLTRDNSTARETDLNSGKFIGGQDVPVGRYVITASNSGNFFIKGDIPINEILDPTEEFGVKSVTTQINEGLEIEISGINSVNFKPAVTEKMNKLTPGYWQVGLDIAEGRYDVTPSGTGNFFVYSEVGNNVNEILDESGENGIQKYSLNISNGDIIYISSINEVRFKEK</sequence>
<keyword evidence="2" id="KW-0472">Membrane</keyword>
<keyword evidence="4" id="KW-1185">Reference proteome</keyword>
<proteinExistence type="predicted"/>
<evidence type="ECO:0000256" key="2">
    <source>
        <dbReference type="SAM" id="Phobius"/>
    </source>
</evidence>
<comment type="caution">
    <text evidence="3">The sequence shown here is derived from an EMBL/GenBank/DDBJ whole genome shotgun (WGS) entry which is preliminary data.</text>
</comment>
<dbReference type="EMBL" id="JBAWKY010000003">
    <property type="protein sequence ID" value="MEI4463079.1"/>
    <property type="molecule type" value="Genomic_DNA"/>
</dbReference>
<feature type="compositionally biased region" description="Acidic residues" evidence="1">
    <location>
        <begin position="89"/>
        <end position="101"/>
    </location>
</feature>
<name>A0ABU8EJL1_9BACL</name>
<dbReference type="Proteomes" id="UP001387110">
    <property type="component" value="Unassembled WGS sequence"/>
</dbReference>
<protein>
    <submittedName>
        <fullName evidence="3">Uncharacterized protein</fullName>
    </submittedName>
</protein>
<evidence type="ECO:0000313" key="3">
    <source>
        <dbReference type="EMBL" id="MEI4463079.1"/>
    </source>
</evidence>
<dbReference type="RefSeq" id="WP_336449422.1">
    <property type="nucleotide sequence ID" value="NZ_JBAWKY010000003.1"/>
</dbReference>
<feature type="region of interest" description="Disordered" evidence="1">
    <location>
        <begin position="65"/>
        <end position="120"/>
    </location>
</feature>